<evidence type="ECO:0000313" key="2">
    <source>
        <dbReference type="Proteomes" id="UP000000909"/>
    </source>
</evidence>
<name>Q0QZ74_BPSYS</name>
<keyword evidence="2" id="KW-1185">Reference proteome</keyword>
<dbReference type="EMBL" id="DQ149023">
    <property type="protein sequence ID" value="ABA47122.1"/>
    <property type="molecule type" value="Genomic_DNA"/>
</dbReference>
<protein>
    <submittedName>
        <fullName evidence="1">Gp151</fullName>
    </submittedName>
</protein>
<dbReference type="KEGG" id="vg:4239152"/>
<organismHost>
    <name type="scientific">Synechococcus</name>
    <dbReference type="NCBI Taxonomy" id="1129"/>
</organismHost>
<sequence>MKETTVNKSHMQIVKDRSLMQEIFAFHMKERYLHLVNLKDQLKATRSGKKTVVWGLVKEALATLPEYQVLDSHGKLLCERETSRHFKKSVNVEAHMREWEKNHKSDPTPPVDDDYSAINALFSKATVTPPTNTEIAGMVSLAKEGAKTIKSPSGWVVEF</sequence>
<proteinExistence type="predicted"/>
<dbReference type="GeneID" id="4239152"/>
<reference evidence="1 2" key="1">
    <citation type="journal article" date="2007" name="Environ. Microbiol.">
        <title>Genomic and structural analysis of Syn9, a cyanophage infecting marine Prochlorococcus and Synechococcus.</title>
        <authorList>
            <person name="Weigele P.R."/>
            <person name="Pope W.H."/>
            <person name="Pedulla M.L."/>
            <person name="Houtz J.M."/>
            <person name="Smith A.L."/>
            <person name="Conway J.F."/>
            <person name="King J."/>
            <person name="Hatfull G.F."/>
            <person name="Lawrence J.G."/>
            <person name="Hendrix R.W."/>
        </authorList>
    </citation>
    <scope>NUCLEOTIDE SEQUENCE</scope>
</reference>
<dbReference type="RefSeq" id="YP_717821.1">
    <property type="nucleotide sequence ID" value="NC_008296.2"/>
</dbReference>
<dbReference type="Proteomes" id="UP000000909">
    <property type="component" value="Segment"/>
</dbReference>
<organism evidence="1 2">
    <name type="scientific">Synechococcus phage syn9</name>
    <dbReference type="NCBI Taxonomy" id="382359"/>
    <lineage>
        <taxon>Viruses</taxon>
        <taxon>Duplodnaviria</taxon>
        <taxon>Heunggongvirae</taxon>
        <taxon>Uroviricota</taxon>
        <taxon>Caudoviricetes</taxon>
        <taxon>Pantevenvirales</taxon>
        <taxon>Kyanoviridae</taxon>
        <taxon>Ormenosvirus</taxon>
        <taxon>Ormenosvirus syn9</taxon>
    </lineage>
</organism>
<accession>Q0QZ74</accession>
<evidence type="ECO:0000313" key="1">
    <source>
        <dbReference type="EMBL" id="ABA47122.1"/>
    </source>
</evidence>